<dbReference type="PROSITE" id="PS50089">
    <property type="entry name" value="ZF_RING_2"/>
    <property type="match status" value="1"/>
</dbReference>
<proteinExistence type="predicted"/>
<dbReference type="PROSITE" id="PS50135">
    <property type="entry name" value="ZF_ZZ_2"/>
    <property type="match status" value="1"/>
</dbReference>
<keyword evidence="2 4" id="KW-0863">Zinc-finger</keyword>
<accession>A0A1Y5I0V9</accession>
<dbReference type="Pfam" id="PF00569">
    <property type="entry name" value="ZZ"/>
    <property type="match status" value="1"/>
</dbReference>
<evidence type="ECO:0000256" key="1">
    <source>
        <dbReference type="ARBA" id="ARBA00022723"/>
    </source>
</evidence>
<dbReference type="eggNOG" id="KOG4582">
    <property type="taxonomic scope" value="Eukaryota"/>
</dbReference>
<reference evidence="9" key="1">
    <citation type="submission" date="2017-04" db="EMBL/GenBank/DDBJ databases">
        <title>Population genomics of picophytoplankton unveils novel chromosome hypervariability.</title>
        <authorList>
            <consortium name="DOE Joint Genome Institute"/>
            <person name="Blanc-Mathieu R."/>
            <person name="Krasovec M."/>
            <person name="Hebrard M."/>
            <person name="Yau S."/>
            <person name="Desgranges E."/>
            <person name="Martin J."/>
            <person name="Schackwitz W."/>
            <person name="Kuo A."/>
            <person name="Salin G."/>
            <person name="Donnadieu C."/>
            <person name="Desdevises Y."/>
            <person name="Sanchez-Ferandin S."/>
            <person name="Moreau H."/>
            <person name="Rivals E."/>
            <person name="Grigoriev I.V."/>
            <person name="Grimsley N."/>
            <person name="Eyre-Walker A."/>
            <person name="Piganeau G."/>
        </authorList>
    </citation>
    <scope>NUCLEOTIDE SEQUENCE [LARGE SCALE GENOMIC DNA]</scope>
    <source>
        <strain evidence="9">RCC 1115</strain>
    </source>
</reference>
<evidence type="ECO:0000259" key="7">
    <source>
        <dbReference type="PROSITE" id="PS50089"/>
    </source>
</evidence>
<evidence type="ECO:0000256" key="6">
    <source>
        <dbReference type="SAM" id="MobiDB-lite"/>
    </source>
</evidence>
<keyword evidence="3" id="KW-0862">Zinc</keyword>
<dbReference type="GO" id="GO:0061630">
    <property type="term" value="F:ubiquitin protein ligase activity"/>
    <property type="evidence" value="ECO:0007669"/>
    <property type="project" value="TreeGrafter"/>
</dbReference>
<dbReference type="Proteomes" id="UP000195557">
    <property type="component" value="Unassembled WGS sequence"/>
</dbReference>
<feature type="domain" description="RING-type" evidence="7">
    <location>
        <begin position="18"/>
        <end position="58"/>
    </location>
</feature>
<dbReference type="InterPro" id="IPR001841">
    <property type="entry name" value="Znf_RING"/>
</dbReference>
<feature type="region of interest" description="Disordered" evidence="6">
    <location>
        <begin position="308"/>
        <end position="329"/>
    </location>
</feature>
<feature type="domain" description="ZZ-type" evidence="8">
    <location>
        <begin position="348"/>
        <end position="419"/>
    </location>
</feature>
<keyword evidence="5" id="KW-0175">Coiled coil</keyword>
<dbReference type="InterPro" id="IPR000433">
    <property type="entry name" value="Znf_ZZ"/>
</dbReference>
<dbReference type="GO" id="GO:0008270">
    <property type="term" value="F:zinc ion binding"/>
    <property type="evidence" value="ECO:0007669"/>
    <property type="project" value="UniProtKB-KW"/>
</dbReference>
<dbReference type="SUPFAM" id="SSF57850">
    <property type="entry name" value="RING/U-box"/>
    <property type="match status" value="2"/>
</dbReference>
<dbReference type="AlphaFoldDB" id="A0A1Y5I0V9"/>
<dbReference type="PANTHER" id="PTHR15898">
    <property type="entry name" value="BIFUNCTIONAL APOPTOSIS REGULATOR"/>
    <property type="match status" value="1"/>
</dbReference>
<evidence type="ECO:0000256" key="4">
    <source>
        <dbReference type="PROSITE-ProRule" id="PRU00228"/>
    </source>
</evidence>
<dbReference type="Gene3D" id="3.30.40.10">
    <property type="entry name" value="Zinc/RING finger domain, C3HC4 (zinc finger)"/>
    <property type="match status" value="1"/>
</dbReference>
<feature type="coiled-coil region" evidence="5">
    <location>
        <begin position="268"/>
        <end position="298"/>
    </location>
</feature>
<name>A0A1Y5I0V9_OSTTA</name>
<evidence type="ECO:0000256" key="2">
    <source>
        <dbReference type="ARBA" id="ARBA00022771"/>
    </source>
</evidence>
<gene>
    <name evidence="9" type="ORF">BE221DRAFT_195130</name>
</gene>
<feature type="region of interest" description="Disordered" evidence="6">
    <location>
        <begin position="447"/>
        <end position="489"/>
    </location>
</feature>
<organism evidence="9">
    <name type="scientific">Ostreococcus tauri</name>
    <name type="common">Marine green alga</name>
    <dbReference type="NCBI Taxonomy" id="70448"/>
    <lineage>
        <taxon>Eukaryota</taxon>
        <taxon>Viridiplantae</taxon>
        <taxon>Chlorophyta</taxon>
        <taxon>Mamiellophyceae</taxon>
        <taxon>Mamiellales</taxon>
        <taxon>Bathycoccaceae</taxon>
        <taxon>Ostreococcus</taxon>
    </lineage>
</organism>
<protein>
    <recommendedName>
        <fullName evidence="10">Zinc finger, ZZ-type</fullName>
    </recommendedName>
</protein>
<dbReference type="PANTHER" id="PTHR15898:SF13">
    <property type="entry name" value="BIFUNCTIONAL APOPTOSIS REGULATOR"/>
    <property type="match status" value="1"/>
</dbReference>
<sequence>MSTPFVAPPPRGVSDKQCPVCRELCVKPAVLPCGHVACLWCTHCAMSHLGESHCALCRAPFNALPALSRALENHHLWCDVGAFAERLEQNRAEEVERGHKSPTFARCDAASVGRHAGEDAMTIVDFGQALDAMESDEAISSAMKEAVERGKDGARGTLGRCETFDPSLGRDVAAFHACACLNHSREPIGDIGAFCGEIASRPVVCQQCGTLYERAHADVLTARAGVGGEWCVACGATREPTRVILALKEDVEATYPKAFIEASRKRCDETLARSLVALEREIERKEAEERRLAEERGVEMNATATVACGDGEDEELSENENDDSESARSTVEIGGATTLVFNHETFTHYGVGCDFCGVYPIVGPRYQCEECATEEFMGFDLCSKCMQNVFEHPNRKRDYRFAQNHTDAHKMVLVRPRPTLIHVMKSLHPELSHAQIMQWLESQQRATREAEAAEAAEAAEREEAAEEDVDLALEADIESSDLADDERSS</sequence>
<keyword evidence="1" id="KW-0479">Metal-binding</keyword>
<dbReference type="InterPro" id="IPR013083">
    <property type="entry name" value="Znf_RING/FYVE/PHD"/>
</dbReference>
<evidence type="ECO:0008006" key="10">
    <source>
        <dbReference type="Google" id="ProtNLM"/>
    </source>
</evidence>
<feature type="compositionally biased region" description="Acidic residues" evidence="6">
    <location>
        <begin position="310"/>
        <end position="324"/>
    </location>
</feature>
<evidence type="ECO:0000256" key="3">
    <source>
        <dbReference type="ARBA" id="ARBA00022833"/>
    </source>
</evidence>
<feature type="compositionally biased region" description="Acidic residues" evidence="6">
    <location>
        <begin position="463"/>
        <end position="489"/>
    </location>
</feature>
<dbReference type="InterPro" id="IPR043145">
    <property type="entry name" value="Znf_ZZ_sf"/>
</dbReference>
<evidence type="ECO:0000313" key="9">
    <source>
        <dbReference type="EMBL" id="OUS43100.1"/>
    </source>
</evidence>
<dbReference type="EMBL" id="KZ155835">
    <property type="protein sequence ID" value="OUS43100.1"/>
    <property type="molecule type" value="Genomic_DNA"/>
</dbReference>
<dbReference type="GO" id="GO:0043161">
    <property type="term" value="P:proteasome-mediated ubiquitin-dependent protein catabolic process"/>
    <property type="evidence" value="ECO:0007669"/>
    <property type="project" value="TreeGrafter"/>
</dbReference>
<dbReference type="Gene3D" id="3.30.60.90">
    <property type="match status" value="1"/>
</dbReference>
<evidence type="ECO:0000259" key="8">
    <source>
        <dbReference type="PROSITE" id="PS50135"/>
    </source>
</evidence>
<evidence type="ECO:0000256" key="5">
    <source>
        <dbReference type="SAM" id="Coils"/>
    </source>
</evidence>
<dbReference type="SMART" id="SM00291">
    <property type="entry name" value="ZnF_ZZ"/>
    <property type="match status" value="1"/>
</dbReference>